<comment type="subcellular location">
    <subcellularLocation>
        <location evidence="1">Membrane</location>
        <topology evidence="1">Multi-pass membrane protein</topology>
    </subcellularLocation>
</comment>
<dbReference type="PANTHER" id="PTHR23501:SF67">
    <property type="entry name" value="MFS MULTIDRUG EFFLUX TRANSPORTER (EUROFUNG)"/>
    <property type="match status" value="1"/>
</dbReference>
<evidence type="ECO:0000256" key="5">
    <source>
        <dbReference type="SAM" id="MobiDB-lite"/>
    </source>
</evidence>
<feature type="transmembrane region" description="Helical" evidence="6">
    <location>
        <begin position="509"/>
        <end position="527"/>
    </location>
</feature>
<feature type="compositionally biased region" description="Low complexity" evidence="5">
    <location>
        <begin position="128"/>
        <end position="140"/>
    </location>
</feature>
<feature type="transmembrane region" description="Helical" evidence="6">
    <location>
        <begin position="637"/>
        <end position="663"/>
    </location>
</feature>
<gene>
    <name evidence="8" type="ORF">PCL_12792</name>
</gene>
<evidence type="ECO:0000256" key="4">
    <source>
        <dbReference type="ARBA" id="ARBA00023136"/>
    </source>
</evidence>
<feature type="transmembrane region" description="Helical" evidence="6">
    <location>
        <begin position="346"/>
        <end position="365"/>
    </location>
</feature>
<dbReference type="Gene3D" id="1.20.1720.10">
    <property type="entry name" value="Multidrug resistance protein D"/>
    <property type="match status" value="1"/>
</dbReference>
<dbReference type="AlphaFoldDB" id="A0A2U3E7B6"/>
<feature type="transmembrane region" description="Helical" evidence="6">
    <location>
        <begin position="371"/>
        <end position="395"/>
    </location>
</feature>
<proteinExistence type="predicted"/>
<dbReference type="PROSITE" id="PS00216">
    <property type="entry name" value="SUGAR_TRANSPORT_1"/>
    <property type="match status" value="1"/>
</dbReference>
<evidence type="ECO:0000256" key="6">
    <source>
        <dbReference type="SAM" id="Phobius"/>
    </source>
</evidence>
<feature type="transmembrane region" description="Helical" evidence="6">
    <location>
        <begin position="482"/>
        <end position="503"/>
    </location>
</feature>
<dbReference type="PANTHER" id="PTHR23501">
    <property type="entry name" value="MAJOR FACILITATOR SUPERFAMILY"/>
    <property type="match status" value="1"/>
</dbReference>
<feature type="transmembrane region" description="Helical" evidence="6">
    <location>
        <begin position="746"/>
        <end position="766"/>
    </location>
</feature>
<evidence type="ECO:0000256" key="1">
    <source>
        <dbReference type="ARBA" id="ARBA00004141"/>
    </source>
</evidence>
<evidence type="ECO:0000256" key="3">
    <source>
        <dbReference type="ARBA" id="ARBA00022989"/>
    </source>
</evidence>
<dbReference type="InterPro" id="IPR020846">
    <property type="entry name" value="MFS_dom"/>
</dbReference>
<feature type="transmembrane region" description="Helical" evidence="6">
    <location>
        <begin position="583"/>
        <end position="605"/>
    </location>
</feature>
<dbReference type="Proteomes" id="UP000245956">
    <property type="component" value="Unassembled WGS sequence"/>
</dbReference>
<keyword evidence="2 6" id="KW-0812">Transmembrane</keyword>
<dbReference type="EMBL" id="LCWV01000009">
    <property type="protein sequence ID" value="PWI70393.1"/>
    <property type="molecule type" value="Genomic_DNA"/>
</dbReference>
<feature type="transmembrane region" description="Helical" evidence="6">
    <location>
        <begin position="407"/>
        <end position="427"/>
    </location>
</feature>
<feature type="transmembrane region" description="Helical" evidence="6">
    <location>
        <begin position="439"/>
        <end position="461"/>
    </location>
</feature>
<organism evidence="8 9">
    <name type="scientific">Purpureocillium lilacinum</name>
    <name type="common">Paecilomyces lilacinus</name>
    <dbReference type="NCBI Taxonomy" id="33203"/>
    <lineage>
        <taxon>Eukaryota</taxon>
        <taxon>Fungi</taxon>
        <taxon>Dikarya</taxon>
        <taxon>Ascomycota</taxon>
        <taxon>Pezizomycotina</taxon>
        <taxon>Sordariomycetes</taxon>
        <taxon>Hypocreomycetidae</taxon>
        <taxon>Hypocreales</taxon>
        <taxon>Ophiocordycipitaceae</taxon>
        <taxon>Purpureocillium</taxon>
    </lineage>
</organism>
<evidence type="ECO:0000259" key="7">
    <source>
        <dbReference type="PROSITE" id="PS50850"/>
    </source>
</evidence>
<dbReference type="InterPro" id="IPR005829">
    <property type="entry name" value="Sugar_transporter_CS"/>
</dbReference>
<dbReference type="Pfam" id="PF07690">
    <property type="entry name" value="MFS_1"/>
    <property type="match status" value="1"/>
</dbReference>
<dbReference type="GO" id="GO:0015174">
    <property type="term" value="F:basic amino acid transmembrane transporter activity"/>
    <property type="evidence" value="ECO:0007669"/>
    <property type="project" value="TreeGrafter"/>
</dbReference>
<feature type="region of interest" description="Disordered" evidence="5">
    <location>
        <begin position="185"/>
        <end position="269"/>
    </location>
</feature>
<keyword evidence="3 6" id="KW-1133">Transmembrane helix</keyword>
<name>A0A2U3E7B6_PURLI</name>
<feature type="compositionally biased region" description="Polar residues" evidence="5">
    <location>
        <begin position="103"/>
        <end position="115"/>
    </location>
</feature>
<dbReference type="GO" id="GO:0000329">
    <property type="term" value="C:fungal-type vacuole membrane"/>
    <property type="evidence" value="ECO:0007669"/>
    <property type="project" value="TreeGrafter"/>
</dbReference>
<evidence type="ECO:0000313" key="9">
    <source>
        <dbReference type="Proteomes" id="UP000245956"/>
    </source>
</evidence>
<feature type="region of interest" description="Disordered" evidence="5">
    <location>
        <begin position="41"/>
        <end position="145"/>
    </location>
</feature>
<feature type="transmembrane region" description="Helical" evidence="6">
    <location>
        <begin position="684"/>
        <end position="706"/>
    </location>
</feature>
<feature type="transmembrane region" description="Helical" evidence="6">
    <location>
        <begin position="548"/>
        <end position="571"/>
    </location>
</feature>
<dbReference type="SUPFAM" id="SSF103473">
    <property type="entry name" value="MFS general substrate transporter"/>
    <property type="match status" value="2"/>
</dbReference>
<protein>
    <submittedName>
        <fullName evidence="8">MFS transporter</fullName>
    </submittedName>
</protein>
<reference evidence="8 9" key="1">
    <citation type="journal article" date="2016" name="Front. Microbiol.">
        <title>Genome and transcriptome sequences reveal the specific parasitism of the nematophagous Purpureocillium lilacinum 36-1.</title>
        <authorList>
            <person name="Xie J."/>
            <person name="Li S."/>
            <person name="Mo C."/>
            <person name="Xiao X."/>
            <person name="Peng D."/>
            <person name="Wang G."/>
            <person name="Xiao Y."/>
        </authorList>
    </citation>
    <scope>NUCLEOTIDE SEQUENCE [LARGE SCALE GENOMIC DNA]</scope>
    <source>
        <strain evidence="8 9">36-1</strain>
    </source>
</reference>
<evidence type="ECO:0000256" key="2">
    <source>
        <dbReference type="ARBA" id="ARBA00022692"/>
    </source>
</evidence>
<comment type="caution">
    <text evidence="8">The sequence shown here is derived from an EMBL/GenBank/DDBJ whole genome shotgun (WGS) entry which is preliminary data.</text>
</comment>
<feature type="domain" description="Major facilitator superfamily (MFS) profile" evidence="7">
    <location>
        <begin position="281"/>
        <end position="770"/>
    </location>
</feature>
<dbReference type="Gene3D" id="1.20.1250.20">
    <property type="entry name" value="MFS general substrate transporter like domains"/>
    <property type="match status" value="1"/>
</dbReference>
<evidence type="ECO:0000313" key="8">
    <source>
        <dbReference type="EMBL" id="PWI70393.1"/>
    </source>
</evidence>
<dbReference type="InterPro" id="IPR036259">
    <property type="entry name" value="MFS_trans_sf"/>
</dbReference>
<accession>A0A2U3E7B6</accession>
<feature type="compositionally biased region" description="Basic and acidic residues" evidence="5">
    <location>
        <begin position="77"/>
        <end position="87"/>
    </location>
</feature>
<feature type="compositionally biased region" description="Basic and acidic residues" evidence="5">
    <location>
        <begin position="209"/>
        <end position="227"/>
    </location>
</feature>
<dbReference type="PROSITE" id="PS50850">
    <property type="entry name" value="MFS"/>
    <property type="match status" value="1"/>
</dbReference>
<feature type="transmembrane region" description="Helical" evidence="6">
    <location>
        <begin position="316"/>
        <end position="334"/>
    </location>
</feature>
<keyword evidence="4 6" id="KW-0472">Membrane</keyword>
<feature type="compositionally biased region" description="Polar residues" evidence="5">
    <location>
        <begin position="62"/>
        <end position="76"/>
    </location>
</feature>
<dbReference type="InterPro" id="IPR011701">
    <property type="entry name" value="MFS"/>
</dbReference>
<sequence length="780" mass="82493">MTGGPGRSQWNYCGRVDQAMCGWSTDRQTVASRLIDGEHVAPGVGTHIGGGGAGRRAPSPAHTRSLTLPSAASLETTRGRSNDDFLRRGSMPVTTTTTTTATKSRTGNGATTPGDSETDDDVLSRSMGFGRRSPAAAAGSGREGCRVDAAEVDGDALGQLSRSLPTSGPVLEPEPCDVVAVLRPAVSSQSGRDSSEEDQSTLRGGGGFDVHDEADHDETDRERRHTETSPLLPPRGSSLSPEPTLNKNHVNGHDNDTTNDGDEGPPPPYLNGVSPGRFWFIFSQLLLSQFIGCFDGTIMASSHPVITSYFGAANSASWLSTAFLLTSTAFQPLLGRLSDAVGRKPLFLGCNAVFALATAWCAAAGSIESFIVGRALCGLGAGGAMTLGSIITSDLVPIERRGAYQSFINVTFGVGSALGSALGGAMAEALGWRWEFGVQIPPLLLCIGVSAVAIPADLGVVECGRERKGVWAALREFDARGSLLLTGAISFLILGLNLGGNVLAWSHPFVVASLTVFAICFPVFLLVEARVRRPIMPLRLIRHAPRSNLIFSNFLAAMISNSIFFNIPLYFQAVLLTSATSSGLRLVLPSLISSVAGASTGFAITWTRRLKWPLTLGAALQVAGTACLCLLRRDLSAATYLLVLVPSSLGQGFQFPGTFLAILACSSQAEQAVVTSTLILWRSLGMVLGVSASSLVVQNALVHYLGVNVRGPQRESVIARVRASVEAIAQLEEPYREQVVRSYDEALRLTFVCCIGLAVVNYLLIVPAKLPRLAFRKHAK</sequence>